<dbReference type="EC" id="3.2.1.40" evidence="2"/>
<dbReference type="PANTHER" id="PTHR33307:SF6">
    <property type="entry name" value="ALPHA-RHAMNOSIDASE (EUROFUNG)-RELATED"/>
    <property type="match status" value="1"/>
</dbReference>
<feature type="domain" description="Alpha-L-rhamnosidase six-hairpin glycosidase" evidence="7">
    <location>
        <begin position="629"/>
        <end position="971"/>
    </location>
</feature>
<evidence type="ECO:0000256" key="3">
    <source>
        <dbReference type="ARBA" id="ARBA00022801"/>
    </source>
</evidence>
<evidence type="ECO:0000256" key="4">
    <source>
        <dbReference type="SAM" id="MobiDB-lite"/>
    </source>
</evidence>
<feature type="domain" description="Alpha-L-rhamnosidase C-terminal" evidence="8">
    <location>
        <begin position="973"/>
        <end position="1046"/>
    </location>
</feature>
<dbReference type="SUPFAM" id="SSF49785">
    <property type="entry name" value="Galactose-binding domain-like"/>
    <property type="match status" value="2"/>
</dbReference>
<dbReference type="InterPro" id="IPR008902">
    <property type="entry name" value="Rhamnosid_concanavalin"/>
</dbReference>
<dbReference type="EMBL" id="JBFALK010000029">
    <property type="protein sequence ID" value="MEV0974304.1"/>
    <property type="molecule type" value="Genomic_DNA"/>
</dbReference>
<dbReference type="RefSeq" id="WP_358140762.1">
    <property type="nucleotide sequence ID" value="NZ_JBFALK010000029.1"/>
</dbReference>
<dbReference type="PIRSF" id="PIRSF010631">
    <property type="entry name" value="A-rhamnsds"/>
    <property type="match status" value="1"/>
</dbReference>
<dbReference type="InterPro" id="IPR035396">
    <property type="entry name" value="Bac_rhamnosid6H"/>
</dbReference>
<dbReference type="Pfam" id="PF25788">
    <property type="entry name" value="Ig_Rha78A_N"/>
    <property type="match status" value="1"/>
</dbReference>
<dbReference type="InterPro" id="IPR016007">
    <property type="entry name" value="Alpha_rhamnosid"/>
</dbReference>
<reference evidence="9 10" key="1">
    <citation type="submission" date="2024-06" db="EMBL/GenBank/DDBJ databases">
        <title>The Natural Products Discovery Center: Release of the First 8490 Sequenced Strains for Exploring Actinobacteria Biosynthetic Diversity.</title>
        <authorList>
            <person name="Kalkreuter E."/>
            <person name="Kautsar S.A."/>
            <person name="Yang D."/>
            <person name="Bader C.D."/>
            <person name="Teijaro C.N."/>
            <person name="Fluegel L."/>
            <person name="Davis C.M."/>
            <person name="Simpson J.R."/>
            <person name="Lauterbach L."/>
            <person name="Steele A.D."/>
            <person name="Gui C."/>
            <person name="Meng S."/>
            <person name="Li G."/>
            <person name="Viehrig K."/>
            <person name="Ye F."/>
            <person name="Su P."/>
            <person name="Kiefer A.F."/>
            <person name="Nichols A."/>
            <person name="Cepeda A.J."/>
            <person name="Yan W."/>
            <person name="Fan B."/>
            <person name="Jiang Y."/>
            <person name="Adhikari A."/>
            <person name="Zheng C.-J."/>
            <person name="Schuster L."/>
            <person name="Cowan T.M."/>
            <person name="Smanski M.J."/>
            <person name="Chevrette M.G."/>
            <person name="De Carvalho L.P.S."/>
            <person name="Shen B."/>
        </authorList>
    </citation>
    <scope>NUCLEOTIDE SEQUENCE [LARGE SCALE GENOMIC DNA]</scope>
    <source>
        <strain evidence="9 10">NPDC050100</strain>
    </source>
</reference>
<dbReference type="InterPro" id="IPR008928">
    <property type="entry name" value="6-hairpin_glycosidase_sf"/>
</dbReference>
<dbReference type="GO" id="GO:0016787">
    <property type="term" value="F:hydrolase activity"/>
    <property type="evidence" value="ECO:0007669"/>
    <property type="project" value="UniProtKB-KW"/>
</dbReference>
<evidence type="ECO:0000259" key="7">
    <source>
        <dbReference type="Pfam" id="PF17389"/>
    </source>
</evidence>
<keyword evidence="10" id="KW-1185">Reference proteome</keyword>
<feature type="compositionally biased region" description="Gly residues" evidence="4">
    <location>
        <begin position="104"/>
        <end position="119"/>
    </location>
</feature>
<feature type="region of interest" description="Disordered" evidence="4">
    <location>
        <begin position="100"/>
        <end position="122"/>
    </location>
</feature>
<dbReference type="Pfam" id="PF17389">
    <property type="entry name" value="Bac_rhamnosid6H"/>
    <property type="match status" value="1"/>
</dbReference>
<dbReference type="InterPro" id="IPR013737">
    <property type="entry name" value="Bac_rhamnosid_N"/>
</dbReference>
<dbReference type="InterPro" id="IPR035398">
    <property type="entry name" value="Bac_rhamnosid_C"/>
</dbReference>
<evidence type="ECO:0000256" key="1">
    <source>
        <dbReference type="ARBA" id="ARBA00001445"/>
    </source>
</evidence>
<dbReference type="Pfam" id="PF05592">
    <property type="entry name" value="Bac_rhamnosid"/>
    <property type="match status" value="1"/>
</dbReference>
<dbReference type="Gene3D" id="2.60.420.10">
    <property type="entry name" value="Maltose phosphorylase, domain 3"/>
    <property type="match status" value="1"/>
</dbReference>
<dbReference type="Pfam" id="PF17390">
    <property type="entry name" value="Bac_rhamnosid_C"/>
    <property type="match status" value="1"/>
</dbReference>
<comment type="catalytic activity">
    <reaction evidence="1">
        <text>Hydrolysis of terminal non-reducing alpha-L-rhamnose residues in alpha-L-rhamnosides.</text>
        <dbReference type="EC" id="3.2.1.40"/>
    </reaction>
</comment>
<feature type="domain" description="Bacterial alpha-L-rhamnosidase N-terminal" evidence="6">
    <location>
        <begin position="346"/>
        <end position="513"/>
    </location>
</feature>
<evidence type="ECO:0000259" key="8">
    <source>
        <dbReference type="Pfam" id="PF17390"/>
    </source>
</evidence>
<dbReference type="Proteomes" id="UP001551675">
    <property type="component" value="Unassembled WGS sequence"/>
</dbReference>
<proteinExistence type="predicted"/>
<dbReference type="Pfam" id="PF08531">
    <property type="entry name" value="Bac_rhamnosid_N"/>
    <property type="match status" value="1"/>
</dbReference>
<dbReference type="Gene3D" id="1.50.10.10">
    <property type="match status" value="1"/>
</dbReference>
<feature type="domain" description="Alpha-L-rhamnosidase concanavalin-like" evidence="5">
    <location>
        <begin position="523"/>
        <end position="622"/>
    </location>
</feature>
<evidence type="ECO:0000259" key="6">
    <source>
        <dbReference type="Pfam" id="PF08531"/>
    </source>
</evidence>
<dbReference type="Gene3D" id="2.60.120.260">
    <property type="entry name" value="Galactose-binding domain-like"/>
    <property type="match status" value="3"/>
</dbReference>
<dbReference type="InterPro" id="IPR012341">
    <property type="entry name" value="6hp_glycosidase-like_sf"/>
</dbReference>
<name>A0ABV3GRN7_MICGL</name>
<dbReference type="InterPro" id="IPR008979">
    <property type="entry name" value="Galactose-bd-like_sf"/>
</dbReference>
<sequence length="1079" mass="117072">MEQGSAATLIVTDPRVEGRTEPLGLGESAPRFSWLLAAPAGDRGRVQSAYRILVGRESDPLDEDADVVWDSGVVPSSATYDIPYEGTDLRPRTRYHWRVRVTGGPTGTGGSGESGGSGGSEAWSAWSPAHWFETGIGDATGWTADWVGTPRVPGSQRLPSLENVPYIWVAGPLGPSESETGAFRARFTVPGGARPLSAWLVIGGATAREVHLNGLPVAGEIRDGAFVADAGDLVASGENVLALSAEARDGTPGGLCARLEIVVEGRPALPQLVPVAGDAAVTVTSNGRWRAVERPESGFERPEFDDSGWSLAEETGLHGDPPWGREPVADRPSPYLRREFDVPRPVRRARLYATALGVYELHLNGRRVGADHLAPGWTDYHHRVTYQTYDVTALVSEGRNALGAALADGWYAGNISWFGSFQYGRRLALRAELEILHDDGTTTRLRTDPDWRAGGGAIRYADLQNGERQDLAAEPPGWTMPGFDDSGWLPAVPVSPPSGRLAAAVAPPIRVHEELAPKAVWEARPGVWIADFGQNLVGWVRLTARADRTRPVVLRHAEVLDHDGTLHLANLRSARATDEFLPRGGADAETFEPRFTFHGFRFVEVTGVREPLTADAIRARVAYAAMEPAGEFTCSDERLDRLQRNIVWGQRGNFLSIPTDCPQRDERLGWTGDIWAFAPTALFNYDARSFLESWLADVVDAQAEDGAVTHVAPDVLSGRGLSPNPKEAGSPGWGDAIVMVPWALHRLRGDTGAVARYYEPMRRWLGYLHKRSTAGIFPDEGFGDWLSIGAETPKGLVGTAIFALSARQLAGLAAALGRDDDERAYLDLYAQVRRAFRAAFVTGPGVVASGTQTAYVLAITAGLLEDAELPRAAARLVRDIEARGGHLSTGFLGTPFLLDTLTGTGHIETAYRLLLRDSFPSWLYPVVHGDATTMWERWDSWSHHRGLQDPGMNSFNHYAYGAVGDWMYRTIGGLAPATPGYRDIVVRPRPGGDITWATTAHRTRHGRVEVAWRREDGGFALDVTVPPNTRAEVWVPATEPARVTEGGRPASEAAGVRFDRHADGCAVYRVGSGSYAFRV</sequence>
<evidence type="ECO:0000256" key="2">
    <source>
        <dbReference type="ARBA" id="ARBA00012652"/>
    </source>
</evidence>
<dbReference type="PANTHER" id="PTHR33307">
    <property type="entry name" value="ALPHA-RHAMNOSIDASE (EUROFUNG)"/>
    <property type="match status" value="1"/>
</dbReference>
<keyword evidence="3 9" id="KW-0378">Hydrolase</keyword>
<evidence type="ECO:0000313" key="10">
    <source>
        <dbReference type="Proteomes" id="UP001551675"/>
    </source>
</evidence>
<gene>
    <name evidence="9" type="ORF">AB0I59_37395</name>
</gene>
<dbReference type="Gene3D" id="2.60.40.10">
    <property type="entry name" value="Immunoglobulins"/>
    <property type="match status" value="1"/>
</dbReference>
<evidence type="ECO:0000313" key="9">
    <source>
        <dbReference type="EMBL" id="MEV0974304.1"/>
    </source>
</evidence>
<dbReference type="InterPro" id="IPR013783">
    <property type="entry name" value="Ig-like_fold"/>
</dbReference>
<organism evidence="9 10">
    <name type="scientific">Microtetraspora glauca</name>
    <dbReference type="NCBI Taxonomy" id="1996"/>
    <lineage>
        <taxon>Bacteria</taxon>
        <taxon>Bacillati</taxon>
        <taxon>Actinomycetota</taxon>
        <taxon>Actinomycetes</taxon>
        <taxon>Streptosporangiales</taxon>
        <taxon>Streptosporangiaceae</taxon>
        <taxon>Microtetraspora</taxon>
    </lineage>
</organism>
<comment type="caution">
    <text evidence="9">The sequence shown here is derived from an EMBL/GenBank/DDBJ whole genome shotgun (WGS) entry which is preliminary data.</text>
</comment>
<accession>A0ABV3GRN7</accession>
<protein>
    <recommendedName>
        <fullName evidence="2">alpha-L-rhamnosidase</fullName>
        <ecNumber evidence="2">3.2.1.40</ecNumber>
    </recommendedName>
</protein>
<dbReference type="SUPFAM" id="SSF48208">
    <property type="entry name" value="Six-hairpin glycosidases"/>
    <property type="match status" value="1"/>
</dbReference>
<evidence type="ECO:0000259" key="5">
    <source>
        <dbReference type="Pfam" id="PF05592"/>
    </source>
</evidence>